<gene>
    <name evidence="1" type="ORF">R3P38DRAFT_2772301</name>
</gene>
<keyword evidence="2" id="KW-1185">Reference proteome</keyword>
<sequence>MAKDSEALEMFQVNEQQNFYPWQAAAPRNDAPQTLTRRKVLLEFTWNNAKADSNDFAVFGPPLVRTLLTEAQAARKVVSLNVPLSAAADFVLFETLKKSDVVGMQPNGIAGSLKRWGRAVGDGLRHVVRDEFICIPKKEIPITLPRFRPQGVRTGYFRTKYYLGQESKFYEWKK</sequence>
<dbReference type="EMBL" id="JAWWNJ010000021">
    <property type="protein sequence ID" value="KAK7034204.1"/>
    <property type="molecule type" value="Genomic_DNA"/>
</dbReference>
<dbReference type="AlphaFoldDB" id="A0AAW0C4C8"/>
<dbReference type="Proteomes" id="UP001362999">
    <property type="component" value="Unassembled WGS sequence"/>
</dbReference>
<comment type="caution">
    <text evidence="1">The sequence shown here is derived from an EMBL/GenBank/DDBJ whole genome shotgun (WGS) entry which is preliminary data.</text>
</comment>
<protein>
    <submittedName>
        <fullName evidence="1">Uncharacterized protein</fullName>
    </submittedName>
</protein>
<organism evidence="1 2">
    <name type="scientific">Favolaschia claudopus</name>
    <dbReference type="NCBI Taxonomy" id="2862362"/>
    <lineage>
        <taxon>Eukaryota</taxon>
        <taxon>Fungi</taxon>
        <taxon>Dikarya</taxon>
        <taxon>Basidiomycota</taxon>
        <taxon>Agaricomycotina</taxon>
        <taxon>Agaricomycetes</taxon>
        <taxon>Agaricomycetidae</taxon>
        <taxon>Agaricales</taxon>
        <taxon>Marasmiineae</taxon>
        <taxon>Mycenaceae</taxon>
        <taxon>Favolaschia</taxon>
    </lineage>
</organism>
<evidence type="ECO:0000313" key="1">
    <source>
        <dbReference type="EMBL" id="KAK7034204.1"/>
    </source>
</evidence>
<proteinExistence type="predicted"/>
<reference evidence="1 2" key="1">
    <citation type="journal article" date="2024" name="J Genomics">
        <title>Draft genome sequencing and assembly of Favolaschia claudopus CIRM-BRFM 2984 isolated from oak limbs.</title>
        <authorList>
            <person name="Navarro D."/>
            <person name="Drula E."/>
            <person name="Chaduli D."/>
            <person name="Cazenave R."/>
            <person name="Ahrendt S."/>
            <person name="Wang J."/>
            <person name="Lipzen A."/>
            <person name="Daum C."/>
            <person name="Barry K."/>
            <person name="Grigoriev I.V."/>
            <person name="Favel A."/>
            <person name="Rosso M.N."/>
            <person name="Martin F."/>
        </authorList>
    </citation>
    <scope>NUCLEOTIDE SEQUENCE [LARGE SCALE GENOMIC DNA]</scope>
    <source>
        <strain evidence="1 2">CIRM-BRFM 2984</strain>
    </source>
</reference>
<evidence type="ECO:0000313" key="2">
    <source>
        <dbReference type="Proteomes" id="UP001362999"/>
    </source>
</evidence>
<accession>A0AAW0C4C8</accession>
<name>A0AAW0C4C8_9AGAR</name>